<dbReference type="InterPro" id="IPR002110">
    <property type="entry name" value="Ankyrin_rpt"/>
</dbReference>
<dbReference type="AlphaFoldDB" id="A0A9W7GLI8"/>
<feature type="repeat" description="ANK" evidence="3">
    <location>
        <begin position="433"/>
        <end position="465"/>
    </location>
</feature>
<dbReference type="EMBL" id="BRYA01000321">
    <property type="protein sequence ID" value="GMI46956.1"/>
    <property type="molecule type" value="Genomic_DNA"/>
</dbReference>
<sequence>MSSRNTTLTKIRSGALFDKETKIEFLPRLVFTATFDNALLSLKLEAGRDNKNAVVTKWYDPIKEHDEAVKDVEEKMEISKALARVYAVESRTQKNWDAAWLLMNDRPEELSEYNELKKKNNLTGNFEKDKETYNEYYEGLKDARIKVEAEEEWKRFCTLKPKCERLIKMQIALHEVRETKTIAFENSRKSDKDLEKAKDVEKAAAAKISADHVIADEQRVGVAELFPTVQVGYIVTNVNGFECENKPFEEIHNLVFENLPPHTLQFRRYDYRRDMAKGNWWSLEELRQQNKFVEDPRLVRSFFTNTCRVGNNDEIEMRLKRGADINSYDAATHQTGLHFAASNAHIDTMRLLLKYGADLEARDNNQETPFLLAARTGHVEACRFLLQEARASAKVSDRMGRTALTHAIKSMNMDIVELVIEFCPNMASTDKEWGWTPLHFAAASGSVEMCAMVLERGASVYAYSKKGNSTPLMVAEQNEHELVIQFLKEYIYSQPAQNITPEAKVAIWLGKKDAAFPVFATDRGFRGILSICDNGVRAKKTLWLDDEEDVWHKCVMVPKKEPKRVSRRSRESKGKEVIGAAQVGVAALEVKEEKKLEKGGAGEEGDESDFEEDMFVDDDSGGDWDTLCTFLKDSLAFIDDCIENGRNILVHDDEGSNFATALLVIWMCTRKRVRTKEAVKYLAGIRREAVLSKGMLRAVKKFQETLDTKKLKRLEQRLRNSDVVSIGF</sequence>
<dbReference type="Gene3D" id="1.25.40.20">
    <property type="entry name" value="Ankyrin repeat-containing domain"/>
    <property type="match status" value="1"/>
</dbReference>
<name>A0A9W7GLI8_9STRA</name>
<evidence type="ECO:0000313" key="4">
    <source>
        <dbReference type="EMBL" id="GMI46956.1"/>
    </source>
</evidence>
<keyword evidence="1" id="KW-0677">Repeat</keyword>
<organism evidence="4 5">
    <name type="scientific">Triparma columacea</name>
    <dbReference type="NCBI Taxonomy" id="722753"/>
    <lineage>
        <taxon>Eukaryota</taxon>
        <taxon>Sar</taxon>
        <taxon>Stramenopiles</taxon>
        <taxon>Ochrophyta</taxon>
        <taxon>Bolidophyceae</taxon>
        <taxon>Parmales</taxon>
        <taxon>Triparmaceae</taxon>
        <taxon>Triparma</taxon>
    </lineage>
</organism>
<dbReference type="SMART" id="SM00248">
    <property type="entry name" value="ANK"/>
    <property type="match status" value="6"/>
</dbReference>
<evidence type="ECO:0000256" key="3">
    <source>
        <dbReference type="PROSITE-ProRule" id="PRU00023"/>
    </source>
</evidence>
<dbReference type="Proteomes" id="UP001165065">
    <property type="component" value="Unassembled WGS sequence"/>
</dbReference>
<dbReference type="SUPFAM" id="SSF48403">
    <property type="entry name" value="Ankyrin repeat"/>
    <property type="match status" value="1"/>
</dbReference>
<gene>
    <name evidence="4" type="ORF">TrCOL_g1163</name>
</gene>
<evidence type="ECO:0000256" key="1">
    <source>
        <dbReference type="ARBA" id="ARBA00022737"/>
    </source>
</evidence>
<dbReference type="PANTHER" id="PTHR24198:SF165">
    <property type="entry name" value="ANKYRIN REPEAT-CONTAINING PROTEIN-RELATED"/>
    <property type="match status" value="1"/>
</dbReference>
<reference evidence="5" key="1">
    <citation type="journal article" date="2023" name="Commun. Biol.">
        <title>Genome analysis of Parmales, the sister group of diatoms, reveals the evolutionary specialization of diatoms from phago-mixotrophs to photoautotrophs.</title>
        <authorList>
            <person name="Ban H."/>
            <person name="Sato S."/>
            <person name="Yoshikawa S."/>
            <person name="Yamada K."/>
            <person name="Nakamura Y."/>
            <person name="Ichinomiya M."/>
            <person name="Sato N."/>
            <person name="Blanc-Mathieu R."/>
            <person name="Endo H."/>
            <person name="Kuwata A."/>
            <person name="Ogata H."/>
        </authorList>
    </citation>
    <scope>NUCLEOTIDE SEQUENCE [LARGE SCALE GENOMIC DNA]</scope>
</reference>
<protein>
    <submittedName>
        <fullName evidence="4">Uncharacterized protein</fullName>
    </submittedName>
</protein>
<dbReference type="OrthoDB" id="20872at2759"/>
<dbReference type="SUPFAM" id="SSF52799">
    <property type="entry name" value="(Phosphotyrosine protein) phosphatases II"/>
    <property type="match status" value="1"/>
</dbReference>
<dbReference type="PROSITE" id="PS50297">
    <property type="entry name" value="ANK_REP_REGION"/>
    <property type="match status" value="2"/>
</dbReference>
<keyword evidence="2 3" id="KW-0040">ANK repeat</keyword>
<dbReference type="InterPro" id="IPR029021">
    <property type="entry name" value="Prot-tyrosine_phosphatase-like"/>
</dbReference>
<dbReference type="Gene3D" id="3.90.190.10">
    <property type="entry name" value="Protein tyrosine phosphatase superfamily"/>
    <property type="match status" value="1"/>
</dbReference>
<accession>A0A9W7GLI8</accession>
<evidence type="ECO:0000256" key="2">
    <source>
        <dbReference type="ARBA" id="ARBA00023043"/>
    </source>
</evidence>
<dbReference type="Pfam" id="PF12796">
    <property type="entry name" value="Ank_2"/>
    <property type="match status" value="2"/>
</dbReference>
<keyword evidence="5" id="KW-1185">Reference proteome</keyword>
<feature type="repeat" description="ANK" evidence="3">
    <location>
        <begin position="332"/>
        <end position="364"/>
    </location>
</feature>
<dbReference type="PANTHER" id="PTHR24198">
    <property type="entry name" value="ANKYRIN REPEAT AND PROTEIN KINASE DOMAIN-CONTAINING PROTEIN"/>
    <property type="match status" value="1"/>
</dbReference>
<dbReference type="PROSITE" id="PS50088">
    <property type="entry name" value="ANK_REPEAT"/>
    <property type="match status" value="2"/>
</dbReference>
<evidence type="ECO:0000313" key="5">
    <source>
        <dbReference type="Proteomes" id="UP001165065"/>
    </source>
</evidence>
<comment type="caution">
    <text evidence="4">The sequence shown here is derived from an EMBL/GenBank/DDBJ whole genome shotgun (WGS) entry which is preliminary data.</text>
</comment>
<proteinExistence type="predicted"/>
<dbReference type="InterPro" id="IPR036770">
    <property type="entry name" value="Ankyrin_rpt-contain_sf"/>
</dbReference>